<dbReference type="AlphaFoldDB" id="A0A0F9JHH6"/>
<feature type="region of interest" description="Disordered" evidence="1">
    <location>
        <begin position="1"/>
        <end position="34"/>
    </location>
</feature>
<name>A0A0F9JHH6_9ZZZZ</name>
<gene>
    <name evidence="2" type="ORF">LCGC14_1756150</name>
</gene>
<organism evidence="2">
    <name type="scientific">marine sediment metagenome</name>
    <dbReference type="NCBI Taxonomy" id="412755"/>
    <lineage>
        <taxon>unclassified sequences</taxon>
        <taxon>metagenomes</taxon>
        <taxon>ecological metagenomes</taxon>
    </lineage>
</organism>
<evidence type="ECO:0000256" key="1">
    <source>
        <dbReference type="SAM" id="MobiDB-lite"/>
    </source>
</evidence>
<sequence>RLRPVRREPPRRGGGGLATTGLRDGGGCERDGSPGLSTHHHCSVALYRVMPEAVRQLFWQLLVQGLLVWGCGDISPNWPLYRATDYGESILKHEGARPYDPDGFLKEFATTNPQADSVVLDYLEGAARVLNSDCHRAAAVILGRASEQLVLVLHQAFPQAACAQNNDCLDHILPVMPVARRTVCQTSRGANPR</sequence>
<protein>
    <submittedName>
        <fullName evidence="2">Uncharacterized protein</fullName>
    </submittedName>
</protein>
<feature type="non-terminal residue" evidence="2">
    <location>
        <position position="1"/>
    </location>
</feature>
<accession>A0A0F9JHH6</accession>
<proteinExistence type="predicted"/>
<comment type="caution">
    <text evidence="2">The sequence shown here is derived from an EMBL/GenBank/DDBJ whole genome shotgun (WGS) entry which is preliminary data.</text>
</comment>
<reference evidence="2" key="1">
    <citation type="journal article" date="2015" name="Nature">
        <title>Complex archaea that bridge the gap between prokaryotes and eukaryotes.</title>
        <authorList>
            <person name="Spang A."/>
            <person name="Saw J.H."/>
            <person name="Jorgensen S.L."/>
            <person name="Zaremba-Niedzwiedzka K."/>
            <person name="Martijn J."/>
            <person name="Lind A.E."/>
            <person name="van Eijk R."/>
            <person name="Schleper C."/>
            <person name="Guy L."/>
            <person name="Ettema T.J."/>
        </authorList>
    </citation>
    <scope>NUCLEOTIDE SEQUENCE</scope>
</reference>
<evidence type="ECO:0000313" key="2">
    <source>
        <dbReference type="EMBL" id="KKM05231.1"/>
    </source>
</evidence>
<dbReference type="EMBL" id="LAZR01016267">
    <property type="protein sequence ID" value="KKM05231.1"/>
    <property type="molecule type" value="Genomic_DNA"/>
</dbReference>
<feature type="compositionally biased region" description="Basic and acidic residues" evidence="1">
    <location>
        <begin position="1"/>
        <end position="11"/>
    </location>
</feature>